<protein>
    <submittedName>
        <fullName evidence="8">Cationic amino acid transporter 4-like</fullName>
    </submittedName>
</protein>
<feature type="transmembrane region" description="Helical" evidence="5">
    <location>
        <begin position="197"/>
        <end position="218"/>
    </location>
</feature>
<feature type="transmembrane region" description="Helical" evidence="5">
    <location>
        <begin position="549"/>
        <end position="567"/>
    </location>
</feature>
<gene>
    <name evidence="8" type="primary">LOC110976211</name>
</gene>
<dbReference type="PANTHER" id="PTHR43243">
    <property type="entry name" value="INNER MEMBRANE TRANSPORTER YGJI-RELATED"/>
    <property type="match status" value="1"/>
</dbReference>
<dbReference type="PANTHER" id="PTHR43243:SF20">
    <property type="entry name" value="CATIONIC AMINO ACID TRANSPORTER 3"/>
    <property type="match status" value="1"/>
</dbReference>
<evidence type="ECO:0000256" key="5">
    <source>
        <dbReference type="SAM" id="Phobius"/>
    </source>
</evidence>
<dbReference type="AlphaFoldDB" id="A0A8B7XXK7"/>
<dbReference type="OrthoDB" id="3900342at2759"/>
<feature type="transmembrane region" description="Helical" evidence="5">
    <location>
        <begin position="277"/>
        <end position="299"/>
    </location>
</feature>
<evidence type="ECO:0000259" key="6">
    <source>
        <dbReference type="Pfam" id="PF13906"/>
    </source>
</evidence>
<keyword evidence="4 5" id="KW-0472">Membrane</keyword>
<accession>A0A8B7XXK7</accession>
<feature type="transmembrane region" description="Helical" evidence="5">
    <location>
        <begin position="459"/>
        <end position="480"/>
    </location>
</feature>
<evidence type="ECO:0000313" key="8">
    <source>
        <dbReference type="RefSeq" id="XP_022084987.1"/>
    </source>
</evidence>
<feature type="transmembrane region" description="Helical" evidence="5">
    <location>
        <begin position="131"/>
        <end position="151"/>
    </location>
</feature>
<sequence length="581" mass="62726">MIGVGSMIGSGVFLLPGQLVGVVAGPISLLAFFISGLIALLAGLCCTECALQIPETGAAYAFAYATLGEMVAFLIGWGGVATRILGVALIAQVWSGYLDEATGGYIQNATVKFVLGGEEWDAPLLSSYPDFVAGLVILASNALVSFGTNVFSKVNNVFVLSTLLTLTFVFIVAMIHANFFYLVEHGFAPRGVGLDEVVASVFTAYLGYAGFETIALCAEEAKDQTKDLLMGLLAAVAISMLVYLAGSLSITVLAEYSNIDLKSPFEAVFDELDGLHWMKYIVAISALCSVTGGALNFAYSSTRFIYPMSRDGLLPAMLSKTSETTKTPLLANFLGACLSLVLGVLIDIKFLIQVPSMLFTLETVGVIFAAVILRYNPTLQSEYMEVESKDESCGTGGSSVPHVNRHHSNLEMKGLLDQMQETFTGDNNAGSDPPSPPSLIKKASTVLFQWIRNHPTRSVILSLCLHITFEFLFVGLLTFTLEDFSQASDSSLVLWIVICGVLCLIACFPLLLLPQYRDELPFKVPLMPFLPLIGLLSTTILLLHFDFLAFIQVLVWTCLGILVYFTYGMKHSVEGARQDGH</sequence>
<name>A0A8B7XXK7_ACAPL</name>
<dbReference type="Gene3D" id="1.20.1740.10">
    <property type="entry name" value="Amino acid/polyamine transporter I"/>
    <property type="match status" value="2"/>
</dbReference>
<feature type="transmembrane region" description="Helical" evidence="5">
    <location>
        <begin position="524"/>
        <end position="543"/>
    </location>
</feature>
<reference evidence="8" key="1">
    <citation type="submission" date="2025-08" db="UniProtKB">
        <authorList>
            <consortium name="RefSeq"/>
        </authorList>
    </citation>
    <scope>IDENTIFICATION</scope>
</reference>
<dbReference type="OMA" id="SEYMEVE"/>
<proteinExistence type="predicted"/>
<evidence type="ECO:0000256" key="3">
    <source>
        <dbReference type="ARBA" id="ARBA00022989"/>
    </source>
</evidence>
<dbReference type="KEGG" id="aplc:110976211"/>
<evidence type="ECO:0000256" key="1">
    <source>
        <dbReference type="ARBA" id="ARBA00004141"/>
    </source>
</evidence>
<evidence type="ECO:0000256" key="2">
    <source>
        <dbReference type="ARBA" id="ARBA00022692"/>
    </source>
</evidence>
<keyword evidence="3 5" id="KW-1133">Transmembrane helix</keyword>
<dbReference type="Pfam" id="PF13906">
    <property type="entry name" value="AA_permease_C"/>
    <property type="match status" value="1"/>
</dbReference>
<evidence type="ECO:0000313" key="7">
    <source>
        <dbReference type="Proteomes" id="UP000694845"/>
    </source>
</evidence>
<feature type="transmembrane region" description="Helical" evidence="5">
    <location>
        <begin position="230"/>
        <end position="257"/>
    </location>
</feature>
<feature type="transmembrane region" description="Helical" evidence="5">
    <location>
        <begin position="58"/>
        <end position="80"/>
    </location>
</feature>
<keyword evidence="2 5" id="KW-0812">Transmembrane</keyword>
<keyword evidence="7" id="KW-1185">Reference proteome</keyword>
<dbReference type="Pfam" id="PF13520">
    <property type="entry name" value="AA_permease_2"/>
    <property type="match status" value="1"/>
</dbReference>
<organism evidence="7 8">
    <name type="scientific">Acanthaster planci</name>
    <name type="common">Crown-of-thorns starfish</name>
    <dbReference type="NCBI Taxonomy" id="133434"/>
    <lineage>
        <taxon>Eukaryota</taxon>
        <taxon>Metazoa</taxon>
        <taxon>Echinodermata</taxon>
        <taxon>Eleutherozoa</taxon>
        <taxon>Asterozoa</taxon>
        <taxon>Asteroidea</taxon>
        <taxon>Valvatacea</taxon>
        <taxon>Valvatida</taxon>
        <taxon>Acanthasteridae</taxon>
        <taxon>Acanthaster</taxon>
    </lineage>
</organism>
<feature type="transmembrane region" description="Helical" evidence="5">
    <location>
        <begin position="20"/>
        <end position="46"/>
    </location>
</feature>
<feature type="transmembrane region" description="Helical" evidence="5">
    <location>
        <begin position="358"/>
        <end position="375"/>
    </location>
</feature>
<comment type="subcellular location">
    <subcellularLocation>
        <location evidence="1">Membrane</location>
        <topology evidence="1">Multi-pass membrane protein</topology>
    </subcellularLocation>
</comment>
<dbReference type="GeneID" id="110976211"/>
<dbReference type="Proteomes" id="UP000694845">
    <property type="component" value="Unplaced"/>
</dbReference>
<evidence type="ECO:0000256" key="4">
    <source>
        <dbReference type="ARBA" id="ARBA00023136"/>
    </source>
</evidence>
<dbReference type="GO" id="GO:0005886">
    <property type="term" value="C:plasma membrane"/>
    <property type="evidence" value="ECO:0007669"/>
    <property type="project" value="TreeGrafter"/>
</dbReference>
<dbReference type="InterPro" id="IPR002293">
    <property type="entry name" value="AA/rel_permease1"/>
</dbReference>
<dbReference type="GO" id="GO:0015171">
    <property type="term" value="F:amino acid transmembrane transporter activity"/>
    <property type="evidence" value="ECO:0007669"/>
    <property type="project" value="TreeGrafter"/>
</dbReference>
<feature type="transmembrane region" description="Helical" evidence="5">
    <location>
        <begin position="492"/>
        <end position="512"/>
    </location>
</feature>
<dbReference type="InterPro" id="IPR029485">
    <property type="entry name" value="CAT_C"/>
</dbReference>
<feature type="transmembrane region" description="Helical" evidence="5">
    <location>
        <begin position="329"/>
        <end position="352"/>
    </location>
</feature>
<feature type="transmembrane region" description="Helical" evidence="5">
    <location>
        <begin position="158"/>
        <end position="177"/>
    </location>
</feature>
<dbReference type="RefSeq" id="XP_022084987.1">
    <property type="nucleotide sequence ID" value="XM_022229295.1"/>
</dbReference>
<feature type="domain" description="Cationic amino acid transporter C-terminal" evidence="6">
    <location>
        <begin position="522"/>
        <end position="572"/>
    </location>
</feature>